<proteinExistence type="predicted"/>
<feature type="transmembrane region" description="Helical" evidence="1">
    <location>
        <begin position="122"/>
        <end position="139"/>
    </location>
</feature>
<dbReference type="AlphaFoldDB" id="A0A816RST6"/>
<protein>
    <submittedName>
        <fullName evidence="2">Uncharacterized protein</fullName>
    </submittedName>
</protein>
<name>A0A816RST6_9BILA</name>
<dbReference type="EMBL" id="CAJNRG010005231">
    <property type="protein sequence ID" value="CAF2073809.1"/>
    <property type="molecule type" value="Genomic_DNA"/>
</dbReference>
<accession>A0A816RST6</accession>
<organism evidence="2 3">
    <name type="scientific">Rotaria magnacalcarata</name>
    <dbReference type="NCBI Taxonomy" id="392030"/>
    <lineage>
        <taxon>Eukaryota</taxon>
        <taxon>Metazoa</taxon>
        <taxon>Spiralia</taxon>
        <taxon>Gnathifera</taxon>
        <taxon>Rotifera</taxon>
        <taxon>Eurotatoria</taxon>
        <taxon>Bdelloidea</taxon>
        <taxon>Philodinida</taxon>
        <taxon>Philodinidae</taxon>
        <taxon>Rotaria</taxon>
    </lineage>
</organism>
<evidence type="ECO:0000313" key="2">
    <source>
        <dbReference type="EMBL" id="CAF2073809.1"/>
    </source>
</evidence>
<evidence type="ECO:0000256" key="1">
    <source>
        <dbReference type="SAM" id="Phobius"/>
    </source>
</evidence>
<keyword evidence="1" id="KW-0472">Membrane</keyword>
<reference evidence="2" key="1">
    <citation type="submission" date="2021-02" db="EMBL/GenBank/DDBJ databases">
        <authorList>
            <person name="Nowell W R."/>
        </authorList>
    </citation>
    <scope>NUCLEOTIDE SEQUENCE</scope>
</reference>
<comment type="caution">
    <text evidence="2">The sequence shown here is derived from an EMBL/GenBank/DDBJ whole genome shotgun (WGS) entry which is preliminary data.</text>
</comment>
<evidence type="ECO:0000313" key="3">
    <source>
        <dbReference type="Proteomes" id="UP000663887"/>
    </source>
</evidence>
<sequence>MMEHMKPTKIVKMFYNNLSPAFVEIPIGHNKTKTVWVDNYATISYLRDRIREISGNYTDEAALTIGITTTTQSSSPPPPLNIIQSECISYPTANILFGFGIGIALIILLLLINLVMILKKRSNYPLIILLLLINLVMILKKRSNYRKKKENISAESLRFHEMFSDLNHARQQQQQQQQQQQ</sequence>
<keyword evidence="1" id="KW-0812">Transmembrane</keyword>
<dbReference type="Proteomes" id="UP000663887">
    <property type="component" value="Unassembled WGS sequence"/>
</dbReference>
<feature type="transmembrane region" description="Helical" evidence="1">
    <location>
        <begin position="95"/>
        <end position="116"/>
    </location>
</feature>
<keyword evidence="1" id="KW-1133">Transmembrane helix</keyword>
<gene>
    <name evidence="2" type="ORF">XDN619_LOCUS13126</name>
</gene>